<reference evidence="1 2" key="1">
    <citation type="submission" date="2017-10" db="EMBL/GenBank/DDBJ databases">
        <title>Whole-genome sequence of three Streptococcus macedonicus strains isolated from Italian cheeses of the Veneto region.</title>
        <authorList>
            <person name="Treu L."/>
            <person name="De Diego-Diaz B."/>
            <person name="Papadimitriou K."/>
            <person name="Tsakalidou E."/>
            <person name="Corich V."/>
            <person name="Giacomini A."/>
        </authorList>
    </citation>
    <scope>NUCLEOTIDE SEQUENCE [LARGE SCALE GENOMIC DNA]</scope>
    <source>
        <strain evidence="1 2">27MV</strain>
    </source>
</reference>
<accession>A0A2G3NRY3</accession>
<name>A0A2G3NRY3_STRMC</name>
<dbReference type="AlphaFoldDB" id="A0A2G3NRY3"/>
<comment type="caution">
    <text evidence="1">The sequence shown here is derived from an EMBL/GenBank/DDBJ whole genome shotgun (WGS) entry which is preliminary data.</text>
</comment>
<evidence type="ECO:0000313" key="2">
    <source>
        <dbReference type="Proteomes" id="UP000222913"/>
    </source>
</evidence>
<gene>
    <name evidence="1" type="ORF">CS010_08315</name>
</gene>
<proteinExistence type="predicted"/>
<organism evidence="1 2">
    <name type="scientific">Streptococcus macedonicus</name>
    <name type="common">Streptococcus gallolyticus macedonicus</name>
    <dbReference type="NCBI Taxonomy" id="59310"/>
    <lineage>
        <taxon>Bacteria</taxon>
        <taxon>Bacillati</taxon>
        <taxon>Bacillota</taxon>
        <taxon>Bacilli</taxon>
        <taxon>Lactobacillales</taxon>
        <taxon>Streptococcaceae</taxon>
        <taxon>Streptococcus</taxon>
    </lineage>
</organism>
<protein>
    <submittedName>
        <fullName evidence="1">Uncharacterized protein</fullName>
    </submittedName>
</protein>
<dbReference type="EMBL" id="PEBM01000047">
    <property type="protein sequence ID" value="PHV56307.1"/>
    <property type="molecule type" value="Genomic_DNA"/>
</dbReference>
<evidence type="ECO:0000313" key="1">
    <source>
        <dbReference type="EMBL" id="PHV56307.1"/>
    </source>
</evidence>
<sequence length="72" mass="8066">MEDTNIRCFNVNENILISVLAFLVRRACRTSEVKVLCGHPLPVNPIATPKPDYREVAGRGRDSEIVALRTET</sequence>
<dbReference type="Proteomes" id="UP000222913">
    <property type="component" value="Unassembled WGS sequence"/>
</dbReference>